<feature type="transmembrane region" description="Helical" evidence="8">
    <location>
        <begin position="269"/>
        <end position="289"/>
    </location>
</feature>
<keyword evidence="7 8" id="KW-0472">Membrane</keyword>
<dbReference type="InterPro" id="IPR011527">
    <property type="entry name" value="ABC1_TM_dom"/>
</dbReference>
<keyword evidence="2" id="KW-0813">Transport</keyword>
<comment type="subcellular location">
    <subcellularLocation>
        <location evidence="1">Mitochondrion membrane</location>
        <topology evidence="1">Multi-pass membrane protein</topology>
    </subcellularLocation>
</comment>
<protein>
    <submittedName>
        <fullName evidence="11">Lipid A export ATP-binding/permease protein MsbA</fullName>
    </submittedName>
</protein>
<organism evidence="11">
    <name type="scientific">hydrothermal vent metagenome</name>
    <dbReference type="NCBI Taxonomy" id="652676"/>
    <lineage>
        <taxon>unclassified sequences</taxon>
        <taxon>metagenomes</taxon>
        <taxon>ecological metagenomes</taxon>
    </lineage>
</organism>
<dbReference type="InterPro" id="IPR003439">
    <property type="entry name" value="ABC_transporter-like_ATP-bd"/>
</dbReference>
<dbReference type="FunFam" id="3.40.50.300:FF:000287">
    <property type="entry name" value="Multidrug ABC transporter ATP-binding protein"/>
    <property type="match status" value="1"/>
</dbReference>
<reference evidence="11" key="1">
    <citation type="submission" date="2016-10" db="EMBL/GenBank/DDBJ databases">
        <authorList>
            <person name="de Groot N.N."/>
        </authorList>
    </citation>
    <scope>NUCLEOTIDE SEQUENCE</scope>
</reference>
<dbReference type="SMART" id="SM00382">
    <property type="entry name" value="AAA"/>
    <property type="match status" value="1"/>
</dbReference>
<dbReference type="PROSITE" id="PS50929">
    <property type="entry name" value="ABC_TM1F"/>
    <property type="match status" value="1"/>
</dbReference>
<dbReference type="Pfam" id="PF00005">
    <property type="entry name" value="ABC_tran"/>
    <property type="match status" value="1"/>
</dbReference>
<dbReference type="GO" id="GO:0005524">
    <property type="term" value="F:ATP binding"/>
    <property type="evidence" value="ECO:0007669"/>
    <property type="project" value="UniProtKB-KW"/>
</dbReference>
<dbReference type="SUPFAM" id="SSF90123">
    <property type="entry name" value="ABC transporter transmembrane region"/>
    <property type="match status" value="1"/>
</dbReference>
<dbReference type="PROSITE" id="PS00211">
    <property type="entry name" value="ABC_TRANSPORTER_1"/>
    <property type="match status" value="1"/>
</dbReference>
<evidence type="ECO:0000256" key="7">
    <source>
        <dbReference type="ARBA" id="ARBA00023136"/>
    </source>
</evidence>
<keyword evidence="3 8" id="KW-0812">Transmembrane</keyword>
<gene>
    <name evidence="11" type="ORF">MNB_SUP05-6-464</name>
</gene>
<accession>A0A1W1DJI2</accession>
<dbReference type="EMBL" id="FPHV01000070">
    <property type="protein sequence ID" value="SFV81535.1"/>
    <property type="molecule type" value="Genomic_DNA"/>
</dbReference>
<name>A0A1W1DJI2_9ZZZZ</name>
<feature type="domain" description="ABC transporter" evidence="9">
    <location>
        <begin position="360"/>
        <end position="594"/>
    </location>
</feature>
<dbReference type="GO" id="GO:0016887">
    <property type="term" value="F:ATP hydrolysis activity"/>
    <property type="evidence" value="ECO:0007669"/>
    <property type="project" value="InterPro"/>
</dbReference>
<dbReference type="AlphaFoldDB" id="A0A1W1DJI2"/>
<feature type="transmembrane region" description="Helical" evidence="8">
    <location>
        <begin position="74"/>
        <end position="92"/>
    </location>
</feature>
<keyword evidence="6 8" id="KW-1133">Transmembrane helix</keyword>
<dbReference type="SUPFAM" id="SSF52540">
    <property type="entry name" value="P-loop containing nucleoside triphosphate hydrolases"/>
    <property type="match status" value="1"/>
</dbReference>
<evidence type="ECO:0000256" key="2">
    <source>
        <dbReference type="ARBA" id="ARBA00022448"/>
    </source>
</evidence>
<dbReference type="InterPro" id="IPR039421">
    <property type="entry name" value="Type_1_exporter"/>
</dbReference>
<dbReference type="InterPro" id="IPR003593">
    <property type="entry name" value="AAA+_ATPase"/>
</dbReference>
<dbReference type="Gene3D" id="1.20.1560.10">
    <property type="entry name" value="ABC transporter type 1, transmembrane domain"/>
    <property type="match status" value="1"/>
</dbReference>
<feature type="domain" description="ABC transmembrane type-1" evidence="10">
    <location>
        <begin position="42"/>
        <end position="326"/>
    </location>
</feature>
<evidence type="ECO:0000256" key="5">
    <source>
        <dbReference type="ARBA" id="ARBA00022840"/>
    </source>
</evidence>
<keyword evidence="5 11" id="KW-0067">ATP-binding</keyword>
<dbReference type="PANTHER" id="PTHR24221">
    <property type="entry name" value="ATP-BINDING CASSETTE SUB-FAMILY B"/>
    <property type="match status" value="1"/>
</dbReference>
<feature type="transmembrane region" description="Helical" evidence="8">
    <location>
        <begin position="182"/>
        <end position="204"/>
    </location>
</feature>
<evidence type="ECO:0000259" key="9">
    <source>
        <dbReference type="PROSITE" id="PS50893"/>
    </source>
</evidence>
<evidence type="ECO:0000256" key="6">
    <source>
        <dbReference type="ARBA" id="ARBA00022989"/>
    </source>
</evidence>
<dbReference type="InterPro" id="IPR036640">
    <property type="entry name" value="ABC1_TM_sf"/>
</dbReference>
<evidence type="ECO:0000256" key="3">
    <source>
        <dbReference type="ARBA" id="ARBA00022692"/>
    </source>
</evidence>
<dbReference type="GO" id="GO:0140359">
    <property type="term" value="F:ABC-type transporter activity"/>
    <property type="evidence" value="ECO:0007669"/>
    <property type="project" value="InterPro"/>
</dbReference>
<evidence type="ECO:0000256" key="4">
    <source>
        <dbReference type="ARBA" id="ARBA00022741"/>
    </source>
</evidence>
<feature type="transmembrane region" description="Helical" evidence="8">
    <location>
        <begin position="153"/>
        <end position="176"/>
    </location>
</feature>
<dbReference type="Pfam" id="PF00664">
    <property type="entry name" value="ABC_membrane"/>
    <property type="match status" value="1"/>
</dbReference>
<feature type="transmembrane region" description="Helical" evidence="8">
    <location>
        <begin position="301"/>
        <end position="321"/>
    </location>
</feature>
<dbReference type="PROSITE" id="PS50893">
    <property type="entry name" value="ABC_TRANSPORTER_2"/>
    <property type="match status" value="1"/>
</dbReference>
<evidence type="ECO:0000256" key="8">
    <source>
        <dbReference type="SAM" id="Phobius"/>
    </source>
</evidence>
<feature type="transmembrane region" description="Helical" evidence="8">
    <location>
        <begin position="41"/>
        <end position="62"/>
    </location>
</feature>
<dbReference type="GO" id="GO:0006879">
    <property type="term" value="P:intracellular iron ion homeostasis"/>
    <property type="evidence" value="ECO:0007669"/>
    <property type="project" value="TreeGrafter"/>
</dbReference>
<evidence type="ECO:0000256" key="1">
    <source>
        <dbReference type="ARBA" id="ARBA00004225"/>
    </source>
</evidence>
<dbReference type="PANTHER" id="PTHR24221:SF402">
    <property type="entry name" value="IRON-SULFUR CLUSTERS TRANSPORTER ABCB7, MITOCHONDRIAL"/>
    <property type="match status" value="1"/>
</dbReference>
<dbReference type="Gene3D" id="3.40.50.300">
    <property type="entry name" value="P-loop containing nucleotide triphosphate hydrolases"/>
    <property type="match status" value="1"/>
</dbReference>
<keyword evidence="4" id="KW-0547">Nucleotide-binding</keyword>
<dbReference type="InterPro" id="IPR017871">
    <property type="entry name" value="ABC_transporter-like_CS"/>
</dbReference>
<evidence type="ECO:0000313" key="11">
    <source>
        <dbReference type="EMBL" id="SFV81535.1"/>
    </source>
</evidence>
<sequence length="604" mass="67761">MTILSMMHGTARQTQAYDFKTRDIKVLKKLLPYLLKMRTRVIWATLFLIAAKLANVAVPVVLKEIVDSLDQTNVLMILPLGMLFAYGALRLASSLFNELRDAIFAKVRYHAMHLIALGVFKHLHTLDLSFHLDRRIGGITRDIDRGTQSVSTLLSIFVFNIIPSFFEICLVIGLLWINYDSFFALISLLTVVFYIALTLAITTWRMKYRYQMNDMQSEANTNAVDSLINYETVKYFNREDFEVNRYDNTMARWEDVATKSFTSMTALNFIQGAVIALGVTVILITAAQGVVDQNLSLGDMIMIQALLLQLFMPLGSLGIVYRQIKHNFIDMNNMFDLLDQTPKVSNEQGAPVLKVTQGRVEFNQVSFAYPGKNKVLKDISFTIEPGQKIAIVGQSGSGKSTLAKLLFRFYDVSSGSILIDGQDIKTHQQHSVQTAIGVVPQDTVMFNESIYYNIAYGKQDASMEEVKQVAKLSFIDEFIDQLPQGYDTLVGERGLKLSGGEKQRLAIARVLLKNPPILIFDEATSALDSYSEKMVQKALNGFSDQHTTFMIAHRLSTIKDADKIIVLGDGAIIESGTHEALLSNNGKYAQLWQLQSKDTSKQQS</sequence>
<dbReference type="CDD" id="cd18582">
    <property type="entry name" value="ABC_6TM_ATM1_ABCB7"/>
    <property type="match status" value="1"/>
</dbReference>
<dbReference type="InterPro" id="IPR027417">
    <property type="entry name" value="P-loop_NTPase"/>
</dbReference>
<proteinExistence type="predicted"/>
<evidence type="ECO:0000259" key="10">
    <source>
        <dbReference type="PROSITE" id="PS50929"/>
    </source>
</evidence>
<dbReference type="GO" id="GO:0005743">
    <property type="term" value="C:mitochondrial inner membrane"/>
    <property type="evidence" value="ECO:0007669"/>
    <property type="project" value="TreeGrafter"/>
</dbReference>